<dbReference type="STRING" id="337451.A0A443PRC8"/>
<name>A0A443PRC8_9MAGN</name>
<reference evidence="1 2" key="1">
    <citation type="journal article" date="2019" name="Nat. Plants">
        <title>Stout camphor tree genome fills gaps in understanding of flowering plant genome evolution.</title>
        <authorList>
            <person name="Chaw S.M."/>
            <person name="Liu Y.C."/>
            <person name="Wu Y.W."/>
            <person name="Wang H.Y."/>
            <person name="Lin C.I."/>
            <person name="Wu C.S."/>
            <person name="Ke H.M."/>
            <person name="Chang L.Y."/>
            <person name="Hsu C.Y."/>
            <person name="Yang H.T."/>
            <person name="Sudianto E."/>
            <person name="Hsu M.H."/>
            <person name="Wu K.P."/>
            <person name="Wang L.N."/>
            <person name="Leebens-Mack J.H."/>
            <person name="Tsai I.J."/>
        </authorList>
    </citation>
    <scope>NUCLEOTIDE SEQUENCE [LARGE SCALE GENOMIC DNA]</scope>
    <source>
        <strain evidence="2">cv. Chaw 1501</strain>
        <tissue evidence="1">Young leaves</tissue>
    </source>
</reference>
<dbReference type="OrthoDB" id="1714416at2759"/>
<sequence>MDPTASKSLDRVVSQRAVQMSISFPCQKLSSLDNLEGSARCTVAPATLATDGELMNSGHLEKSEKAYATMHDVSPCIYATMYIWHHRFEITKVITLDISGGFLVLKADGDDVPLTRKVHCHLWIHQYPPNCSDLQVQFLVAVWERRLPGFGIGAQLAGMCGLLDLAVNEKQVLVTNYYNRADHIGC</sequence>
<dbReference type="GO" id="GO:0046921">
    <property type="term" value="F:alpha-(1-&gt;6)-fucosyltransferase activity"/>
    <property type="evidence" value="ECO:0007669"/>
    <property type="project" value="TreeGrafter"/>
</dbReference>
<dbReference type="AlphaFoldDB" id="A0A443PRC8"/>
<protein>
    <submittedName>
        <fullName evidence="1">Uncharacterized protein</fullName>
    </submittedName>
</protein>
<comment type="caution">
    <text evidence="1">The sequence shown here is derived from an EMBL/GenBank/DDBJ whole genome shotgun (WGS) entry which is preliminary data.</text>
</comment>
<evidence type="ECO:0000313" key="1">
    <source>
        <dbReference type="EMBL" id="RWR93283.1"/>
    </source>
</evidence>
<dbReference type="PANTHER" id="PTHR13132">
    <property type="entry name" value="ALPHA- 1,6 -FUCOSYLTRANSFERASE"/>
    <property type="match status" value="1"/>
</dbReference>
<proteinExistence type="predicted"/>
<evidence type="ECO:0000313" key="2">
    <source>
        <dbReference type="Proteomes" id="UP000283530"/>
    </source>
</evidence>
<gene>
    <name evidence="1" type="ORF">CKAN_02252600</name>
</gene>
<dbReference type="PANTHER" id="PTHR13132:SF29">
    <property type="entry name" value="ALPHA-(1,6)-FUCOSYLTRANSFERASE"/>
    <property type="match status" value="1"/>
</dbReference>
<accession>A0A443PRC8</accession>
<organism evidence="1 2">
    <name type="scientific">Cinnamomum micranthum f. kanehirae</name>
    <dbReference type="NCBI Taxonomy" id="337451"/>
    <lineage>
        <taxon>Eukaryota</taxon>
        <taxon>Viridiplantae</taxon>
        <taxon>Streptophyta</taxon>
        <taxon>Embryophyta</taxon>
        <taxon>Tracheophyta</taxon>
        <taxon>Spermatophyta</taxon>
        <taxon>Magnoliopsida</taxon>
        <taxon>Magnoliidae</taxon>
        <taxon>Laurales</taxon>
        <taxon>Lauraceae</taxon>
        <taxon>Cinnamomum</taxon>
    </lineage>
</organism>
<dbReference type="Proteomes" id="UP000283530">
    <property type="component" value="Unassembled WGS sequence"/>
</dbReference>
<dbReference type="GO" id="GO:0006487">
    <property type="term" value="P:protein N-linked glycosylation"/>
    <property type="evidence" value="ECO:0007669"/>
    <property type="project" value="TreeGrafter"/>
</dbReference>
<keyword evidence="2" id="KW-1185">Reference proteome</keyword>
<dbReference type="EMBL" id="QPKB01000010">
    <property type="protein sequence ID" value="RWR93283.1"/>
    <property type="molecule type" value="Genomic_DNA"/>
</dbReference>